<sequence length="109" mass="12645">MTIVNLPERAEKLGSIGKSQSHNRHLLKPHAQRRTRTYGVVEEIIERDATAWMLSALWLETVSMCRTFTQTLHPVLKGLTSDRYYPVQQMVQNHTNGLDYNLFNMTTEE</sequence>
<protein>
    <submittedName>
        <fullName evidence="1">Uncharacterized protein</fullName>
    </submittedName>
</protein>
<evidence type="ECO:0000313" key="1">
    <source>
        <dbReference type="EMBL" id="CAH2065839.1"/>
    </source>
</evidence>
<keyword evidence="2" id="KW-1185">Reference proteome</keyword>
<name>A0AAU9SKN7_THLAR</name>
<proteinExistence type="predicted"/>
<dbReference type="Proteomes" id="UP000836841">
    <property type="component" value="Chromosome 5"/>
</dbReference>
<reference evidence="1 2" key="1">
    <citation type="submission" date="2022-03" db="EMBL/GenBank/DDBJ databases">
        <authorList>
            <person name="Nunn A."/>
            <person name="Chopra R."/>
            <person name="Nunn A."/>
            <person name="Contreras Garrido A."/>
        </authorList>
    </citation>
    <scope>NUCLEOTIDE SEQUENCE [LARGE SCALE GENOMIC DNA]</scope>
</reference>
<gene>
    <name evidence="1" type="ORF">TAV2_LOCUS17799</name>
</gene>
<organism evidence="1 2">
    <name type="scientific">Thlaspi arvense</name>
    <name type="common">Field penny-cress</name>
    <dbReference type="NCBI Taxonomy" id="13288"/>
    <lineage>
        <taxon>Eukaryota</taxon>
        <taxon>Viridiplantae</taxon>
        <taxon>Streptophyta</taxon>
        <taxon>Embryophyta</taxon>
        <taxon>Tracheophyta</taxon>
        <taxon>Spermatophyta</taxon>
        <taxon>Magnoliopsida</taxon>
        <taxon>eudicotyledons</taxon>
        <taxon>Gunneridae</taxon>
        <taxon>Pentapetalae</taxon>
        <taxon>rosids</taxon>
        <taxon>malvids</taxon>
        <taxon>Brassicales</taxon>
        <taxon>Brassicaceae</taxon>
        <taxon>Thlaspideae</taxon>
        <taxon>Thlaspi</taxon>
    </lineage>
</organism>
<dbReference type="EMBL" id="OU466861">
    <property type="protein sequence ID" value="CAH2065839.1"/>
    <property type="molecule type" value="Genomic_DNA"/>
</dbReference>
<evidence type="ECO:0000313" key="2">
    <source>
        <dbReference type="Proteomes" id="UP000836841"/>
    </source>
</evidence>
<accession>A0AAU9SKN7</accession>
<dbReference type="AlphaFoldDB" id="A0AAU9SKN7"/>